<sequence length="191" mass="21217">MQTPGVQYVPMFYIAQKLAMTANRYRVLAANPDGTEGALMAFAHQKRMAFKEKVTFYAEEQMTTPVFGFGARQAIDLSAGYDVVDAAGAPLGFFKKEFAASLVRSTFVIEGPGYRGSGTERSQAVAIARRFVDFPFRFHFDFLDAVTGHSLFSVDRRASLRDRYVVSVADQRIDWRVAASVTVALDAMMAR</sequence>
<organism evidence="1 2">
    <name type="scientific">Nocardioides dubius</name>
    <dbReference type="NCBI Taxonomy" id="317019"/>
    <lineage>
        <taxon>Bacteria</taxon>
        <taxon>Bacillati</taxon>
        <taxon>Actinomycetota</taxon>
        <taxon>Actinomycetes</taxon>
        <taxon>Propionibacteriales</taxon>
        <taxon>Nocardioidaceae</taxon>
        <taxon>Nocardioides</taxon>
    </lineage>
</organism>
<accession>A0ABP4EHJ6</accession>
<name>A0ABP4EHJ6_9ACTN</name>
<dbReference type="Proteomes" id="UP001501581">
    <property type="component" value="Unassembled WGS sequence"/>
</dbReference>
<dbReference type="InterPro" id="IPR007612">
    <property type="entry name" value="LOR"/>
</dbReference>
<protein>
    <submittedName>
        <fullName evidence="1">Uncharacterized protein</fullName>
    </submittedName>
</protein>
<dbReference type="Pfam" id="PF04525">
    <property type="entry name" value="LOR"/>
    <property type="match status" value="1"/>
</dbReference>
<reference evidence="2" key="1">
    <citation type="journal article" date="2019" name="Int. J. Syst. Evol. Microbiol.">
        <title>The Global Catalogue of Microorganisms (GCM) 10K type strain sequencing project: providing services to taxonomists for standard genome sequencing and annotation.</title>
        <authorList>
            <consortium name="The Broad Institute Genomics Platform"/>
            <consortium name="The Broad Institute Genome Sequencing Center for Infectious Disease"/>
            <person name="Wu L."/>
            <person name="Ma J."/>
        </authorList>
    </citation>
    <scope>NUCLEOTIDE SEQUENCE [LARGE SCALE GENOMIC DNA]</scope>
    <source>
        <strain evidence="2">JCM 13008</strain>
    </source>
</reference>
<dbReference type="RefSeq" id="WP_343995891.1">
    <property type="nucleotide sequence ID" value="NZ_BAAALG010000012.1"/>
</dbReference>
<dbReference type="EMBL" id="BAAALG010000012">
    <property type="protein sequence ID" value="GAA1109572.1"/>
    <property type="molecule type" value="Genomic_DNA"/>
</dbReference>
<proteinExistence type="predicted"/>
<evidence type="ECO:0000313" key="1">
    <source>
        <dbReference type="EMBL" id="GAA1109572.1"/>
    </source>
</evidence>
<keyword evidence="2" id="KW-1185">Reference proteome</keyword>
<evidence type="ECO:0000313" key="2">
    <source>
        <dbReference type="Proteomes" id="UP001501581"/>
    </source>
</evidence>
<gene>
    <name evidence="1" type="ORF">GCM10009668_32490</name>
</gene>
<comment type="caution">
    <text evidence="1">The sequence shown here is derived from an EMBL/GenBank/DDBJ whole genome shotgun (WGS) entry which is preliminary data.</text>
</comment>